<sequence length="83" mass="9226">MTLSHGFFFSLRAGLCPSVTTHLTEIHEASPTVRAHSPPPTLTAPQSVRSHRSSQQQRMPSSRFQRFTDLKEYTAGLILVHGP</sequence>
<accession>A0A0J0XKV9</accession>
<protein>
    <submittedName>
        <fullName evidence="2">Uncharacterized protein</fullName>
    </submittedName>
</protein>
<keyword evidence="3" id="KW-1185">Reference proteome</keyword>
<name>A0A0J0XKV9_9TREE</name>
<dbReference type="RefSeq" id="XP_018278206.1">
    <property type="nucleotide sequence ID" value="XM_018423455.1"/>
</dbReference>
<dbReference type="AlphaFoldDB" id="A0A0J0XKV9"/>
<evidence type="ECO:0000256" key="1">
    <source>
        <dbReference type="SAM" id="MobiDB-lite"/>
    </source>
</evidence>
<evidence type="ECO:0000313" key="3">
    <source>
        <dbReference type="Proteomes" id="UP000053611"/>
    </source>
</evidence>
<proteinExistence type="predicted"/>
<evidence type="ECO:0000313" key="2">
    <source>
        <dbReference type="EMBL" id="KLT41715.1"/>
    </source>
</evidence>
<reference evidence="2 3" key="1">
    <citation type="submission" date="2015-03" db="EMBL/GenBank/DDBJ databases">
        <title>Genomics and transcriptomics of the oil-accumulating basidiomycete yeast T. oleaginosus allow insights into substrate utilization and the diverse evolutionary trajectories of mating systems in fungi.</title>
        <authorList>
            <consortium name="DOE Joint Genome Institute"/>
            <person name="Kourist R."/>
            <person name="Kracht O."/>
            <person name="Bracharz F."/>
            <person name="Lipzen A."/>
            <person name="Nolan M."/>
            <person name="Ohm R."/>
            <person name="Grigoriev I."/>
            <person name="Sun S."/>
            <person name="Heitman J."/>
            <person name="Bruck T."/>
            <person name="Nowrousian M."/>
        </authorList>
    </citation>
    <scope>NUCLEOTIDE SEQUENCE [LARGE SCALE GENOMIC DNA]</scope>
    <source>
        <strain evidence="2 3">IBC0246</strain>
    </source>
</reference>
<gene>
    <name evidence="2" type="ORF">CC85DRAFT_286251</name>
</gene>
<dbReference type="Proteomes" id="UP000053611">
    <property type="component" value="Unassembled WGS sequence"/>
</dbReference>
<feature type="compositionally biased region" description="Low complexity" evidence="1">
    <location>
        <begin position="53"/>
        <end position="65"/>
    </location>
</feature>
<dbReference type="GeneID" id="28984058"/>
<dbReference type="EMBL" id="KQ087214">
    <property type="protein sequence ID" value="KLT41715.1"/>
    <property type="molecule type" value="Genomic_DNA"/>
</dbReference>
<organism evidence="2 3">
    <name type="scientific">Cutaneotrichosporon oleaginosum</name>
    <dbReference type="NCBI Taxonomy" id="879819"/>
    <lineage>
        <taxon>Eukaryota</taxon>
        <taxon>Fungi</taxon>
        <taxon>Dikarya</taxon>
        <taxon>Basidiomycota</taxon>
        <taxon>Agaricomycotina</taxon>
        <taxon>Tremellomycetes</taxon>
        <taxon>Trichosporonales</taxon>
        <taxon>Trichosporonaceae</taxon>
        <taxon>Cutaneotrichosporon</taxon>
    </lineage>
</organism>
<feature type="region of interest" description="Disordered" evidence="1">
    <location>
        <begin position="29"/>
        <end position="65"/>
    </location>
</feature>